<dbReference type="Gene3D" id="1.10.340.70">
    <property type="match status" value="1"/>
</dbReference>
<dbReference type="CDD" id="cd09274">
    <property type="entry name" value="RNase_HI_RT_Ty3"/>
    <property type="match status" value="1"/>
</dbReference>
<dbReference type="GO" id="GO:0004190">
    <property type="term" value="F:aspartic-type endopeptidase activity"/>
    <property type="evidence" value="ECO:0007669"/>
    <property type="project" value="InterPro"/>
</dbReference>
<dbReference type="Proteomes" id="UP000242715">
    <property type="component" value="Unassembled WGS sequence"/>
</dbReference>
<dbReference type="InterPro" id="IPR041588">
    <property type="entry name" value="Integrase_H2C2"/>
</dbReference>
<feature type="compositionally biased region" description="Low complexity" evidence="10">
    <location>
        <begin position="618"/>
        <end position="643"/>
    </location>
</feature>
<dbReference type="Pfam" id="PF00665">
    <property type="entry name" value="rve"/>
    <property type="match status" value="1"/>
</dbReference>
<dbReference type="InterPro" id="IPR036397">
    <property type="entry name" value="RNaseH_sf"/>
</dbReference>
<dbReference type="InterPro" id="IPR043502">
    <property type="entry name" value="DNA/RNA_pol_sf"/>
</dbReference>
<dbReference type="InterPro" id="IPR041373">
    <property type="entry name" value="RT_RNaseH"/>
</dbReference>
<evidence type="ECO:0000256" key="6">
    <source>
        <dbReference type="ARBA" id="ARBA00022801"/>
    </source>
</evidence>
<dbReference type="Gene3D" id="3.30.70.270">
    <property type="match status" value="2"/>
</dbReference>
<dbReference type="Pfam" id="PF24924">
    <property type="entry name" value="DUF7745"/>
    <property type="match status" value="1"/>
</dbReference>
<dbReference type="Gene3D" id="3.30.420.10">
    <property type="entry name" value="Ribonuclease H-like superfamily/Ribonuclease H"/>
    <property type="match status" value="2"/>
</dbReference>
<evidence type="ECO:0000313" key="14">
    <source>
        <dbReference type="EMBL" id="GAU51844.1"/>
    </source>
</evidence>
<evidence type="ECO:0000256" key="7">
    <source>
        <dbReference type="ARBA" id="ARBA00022918"/>
    </source>
</evidence>
<dbReference type="EC" id="2.7.7.49" evidence="1"/>
<dbReference type="SUPFAM" id="SSF56672">
    <property type="entry name" value="DNA/RNA polymerases"/>
    <property type="match status" value="1"/>
</dbReference>
<evidence type="ECO:0000256" key="1">
    <source>
        <dbReference type="ARBA" id="ARBA00012493"/>
    </source>
</evidence>
<keyword evidence="7" id="KW-0695">RNA-directed DNA polymerase</keyword>
<dbReference type="Gene3D" id="2.40.70.10">
    <property type="entry name" value="Acid Proteases"/>
    <property type="match status" value="1"/>
</dbReference>
<dbReference type="PROSITE" id="PS50994">
    <property type="entry name" value="INTEGRASE"/>
    <property type="match status" value="1"/>
</dbReference>
<dbReference type="Pfam" id="PF03732">
    <property type="entry name" value="Retrotrans_gag"/>
    <property type="match status" value="1"/>
</dbReference>
<dbReference type="Pfam" id="PF17921">
    <property type="entry name" value="Integrase_H2C2"/>
    <property type="match status" value="1"/>
</dbReference>
<keyword evidence="15" id="KW-1185">Reference proteome</keyword>
<keyword evidence="9" id="KW-0175">Coiled coil</keyword>
<reference evidence="15" key="1">
    <citation type="journal article" date="2017" name="Front. Plant Sci.">
        <title>Climate Clever Clovers: New Paradigm to Reduce the Environmental Footprint of Ruminants by Breeding Low Methanogenic Forages Utilizing Haplotype Variation.</title>
        <authorList>
            <person name="Kaur P."/>
            <person name="Appels R."/>
            <person name="Bayer P.E."/>
            <person name="Keeble-Gagnere G."/>
            <person name="Wang J."/>
            <person name="Hirakawa H."/>
            <person name="Shirasawa K."/>
            <person name="Vercoe P."/>
            <person name="Stefanova K."/>
            <person name="Durmic Z."/>
            <person name="Nichols P."/>
            <person name="Revell C."/>
            <person name="Isobe S.N."/>
            <person name="Edwards D."/>
            <person name="Erskine W."/>
        </authorList>
    </citation>
    <scope>NUCLEOTIDE SEQUENCE [LARGE SCALE GENOMIC DNA]</scope>
    <source>
        <strain evidence="15">cv. Daliak</strain>
    </source>
</reference>
<dbReference type="InterPro" id="IPR002156">
    <property type="entry name" value="RNaseH_domain"/>
</dbReference>
<dbReference type="Pfam" id="PF13456">
    <property type="entry name" value="RVT_3"/>
    <property type="match status" value="1"/>
</dbReference>
<evidence type="ECO:0000256" key="2">
    <source>
        <dbReference type="ARBA" id="ARBA00022679"/>
    </source>
</evidence>
<dbReference type="Pfam" id="PF17917">
    <property type="entry name" value="RT_RNaseH"/>
    <property type="match status" value="1"/>
</dbReference>
<dbReference type="InterPro" id="IPR012337">
    <property type="entry name" value="RNaseH-like_sf"/>
</dbReference>
<dbReference type="SUPFAM" id="SSF50630">
    <property type="entry name" value="Acid proteases"/>
    <property type="match status" value="1"/>
</dbReference>
<dbReference type="CDD" id="cd09279">
    <property type="entry name" value="RNase_HI_like"/>
    <property type="match status" value="1"/>
</dbReference>
<organism evidence="14 15">
    <name type="scientific">Trifolium subterraneum</name>
    <name type="common">Subterranean clover</name>
    <dbReference type="NCBI Taxonomy" id="3900"/>
    <lineage>
        <taxon>Eukaryota</taxon>
        <taxon>Viridiplantae</taxon>
        <taxon>Streptophyta</taxon>
        <taxon>Embryophyta</taxon>
        <taxon>Tracheophyta</taxon>
        <taxon>Spermatophyta</taxon>
        <taxon>Magnoliopsida</taxon>
        <taxon>eudicotyledons</taxon>
        <taxon>Gunneridae</taxon>
        <taxon>Pentapetalae</taxon>
        <taxon>rosids</taxon>
        <taxon>fabids</taxon>
        <taxon>Fabales</taxon>
        <taxon>Fabaceae</taxon>
        <taxon>Papilionoideae</taxon>
        <taxon>50 kb inversion clade</taxon>
        <taxon>NPAAA clade</taxon>
        <taxon>Hologalegina</taxon>
        <taxon>IRL clade</taxon>
        <taxon>Trifolieae</taxon>
        <taxon>Trifolium</taxon>
    </lineage>
</organism>
<evidence type="ECO:0000256" key="9">
    <source>
        <dbReference type="SAM" id="Coils"/>
    </source>
</evidence>
<dbReference type="GO" id="GO:0006310">
    <property type="term" value="P:DNA recombination"/>
    <property type="evidence" value="ECO:0007669"/>
    <property type="project" value="UniProtKB-KW"/>
</dbReference>
<feature type="region of interest" description="Disordered" evidence="10">
    <location>
        <begin position="602"/>
        <end position="649"/>
    </location>
</feature>
<dbReference type="GO" id="GO:0003676">
    <property type="term" value="F:nucleic acid binding"/>
    <property type="evidence" value="ECO:0007669"/>
    <property type="project" value="InterPro"/>
</dbReference>
<evidence type="ECO:0000256" key="5">
    <source>
        <dbReference type="ARBA" id="ARBA00022759"/>
    </source>
</evidence>
<dbReference type="PROSITE" id="PS50879">
    <property type="entry name" value="RNASE_H_1"/>
    <property type="match status" value="1"/>
</dbReference>
<evidence type="ECO:0000256" key="3">
    <source>
        <dbReference type="ARBA" id="ARBA00022695"/>
    </source>
</evidence>
<feature type="domain" description="Reverse transcriptase" evidence="11">
    <location>
        <begin position="1438"/>
        <end position="1617"/>
    </location>
</feature>
<evidence type="ECO:0000259" key="13">
    <source>
        <dbReference type="PROSITE" id="PS50994"/>
    </source>
</evidence>
<feature type="region of interest" description="Disordered" evidence="10">
    <location>
        <begin position="557"/>
        <end position="588"/>
    </location>
</feature>
<keyword evidence="2" id="KW-0808">Transferase</keyword>
<dbReference type="CDD" id="cd00303">
    <property type="entry name" value="retropepsin_like"/>
    <property type="match status" value="1"/>
</dbReference>
<keyword evidence="5" id="KW-0255">Endonuclease</keyword>
<keyword evidence="3" id="KW-0548">Nucleotidyltransferase</keyword>
<dbReference type="PROSITE" id="PS00141">
    <property type="entry name" value="ASP_PROTEASE"/>
    <property type="match status" value="1"/>
</dbReference>
<dbReference type="OrthoDB" id="1385729at2759"/>
<evidence type="ECO:0000256" key="10">
    <source>
        <dbReference type="SAM" id="MobiDB-lite"/>
    </source>
</evidence>
<dbReference type="InterPro" id="IPR001969">
    <property type="entry name" value="Aspartic_peptidase_AS"/>
</dbReference>
<feature type="domain" description="Integrase catalytic" evidence="13">
    <location>
        <begin position="2154"/>
        <end position="2315"/>
    </location>
</feature>
<evidence type="ECO:0000256" key="8">
    <source>
        <dbReference type="ARBA" id="ARBA00023172"/>
    </source>
</evidence>
<evidence type="ECO:0000256" key="4">
    <source>
        <dbReference type="ARBA" id="ARBA00022722"/>
    </source>
</evidence>
<dbReference type="EMBL" id="DF975717">
    <property type="protein sequence ID" value="GAU51844.1"/>
    <property type="molecule type" value="Genomic_DNA"/>
</dbReference>
<dbReference type="GO" id="GO:0004523">
    <property type="term" value="F:RNA-DNA hybrid ribonuclease activity"/>
    <property type="evidence" value="ECO:0007669"/>
    <property type="project" value="InterPro"/>
</dbReference>
<evidence type="ECO:0000313" key="15">
    <source>
        <dbReference type="Proteomes" id="UP000242715"/>
    </source>
</evidence>
<dbReference type="CDD" id="cd01647">
    <property type="entry name" value="RT_LTR"/>
    <property type="match status" value="1"/>
</dbReference>
<keyword evidence="4" id="KW-0540">Nuclease</keyword>
<name>A0A2Z6P625_TRISU</name>
<keyword evidence="6" id="KW-0378">Hydrolase</keyword>
<dbReference type="SUPFAM" id="SSF53098">
    <property type="entry name" value="Ribonuclease H-like"/>
    <property type="match status" value="2"/>
</dbReference>
<feature type="coiled-coil region" evidence="9">
    <location>
        <begin position="202"/>
        <end position="229"/>
    </location>
</feature>
<dbReference type="PROSITE" id="PS50878">
    <property type="entry name" value="RT_POL"/>
    <property type="match status" value="1"/>
</dbReference>
<dbReference type="InterPro" id="IPR021109">
    <property type="entry name" value="Peptidase_aspartic_dom_sf"/>
</dbReference>
<protein>
    <recommendedName>
        <fullName evidence="1">RNA-directed DNA polymerase</fullName>
        <ecNumber evidence="1">2.7.7.49</ecNumber>
    </recommendedName>
</protein>
<dbReference type="InterPro" id="IPR043128">
    <property type="entry name" value="Rev_trsase/Diguanyl_cyclase"/>
</dbReference>
<proteinExistence type="predicted"/>
<feature type="domain" description="RNase H type-1" evidence="12">
    <location>
        <begin position="1868"/>
        <end position="1997"/>
    </location>
</feature>
<evidence type="ECO:0000259" key="11">
    <source>
        <dbReference type="PROSITE" id="PS50878"/>
    </source>
</evidence>
<dbReference type="GO" id="GO:0006508">
    <property type="term" value="P:proteolysis"/>
    <property type="evidence" value="ECO:0007669"/>
    <property type="project" value="InterPro"/>
</dbReference>
<dbReference type="InterPro" id="IPR001584">
    <property type="entry name" value="Integrase_cat-core"/>
</dbReference>
<dbReference type="Pfam" id="PF00078">
    <property type="entry name" value="RVT_1"/>
    <property type="match status" value="1"/>
</dbReference>
<evidence type="ECO:0000259" key="12">
    <source>
        <dbReference type="PROSITE" id="PS50879"/>
    </source>
</evidence>
<accession>A0A2Z6P625</accession>
<dbReference type="Gene3D" id="3.10.10.10">
    <property type="entry name" value="HIV Type 1 Reverse Transcriptase, subunit A, domain 1"/>
    <property type="match status" value="1"/>
</dbReference>
<feature type="compositionally biased region" description="Polar residues" evidence="10">
    <location>
        <begin position="559"/>
        <end position="571"/>
    </location>
</feature>
<keyword evidence="8" id="KW-0233">DNA recombination</keyword>
<dbReference type="InterPro" id="IPR000477">
    <property type="entry name" value="RT_dom"/>
</dbReference>
<dbReference type="GO" id="GO:0015074">
    <property type="term" value="P:DNA integration"/>
    <property type="evidence" value="ECO:0007669"/>
    <property type="project" value="InterPro"/>
</dbReference>
<dbReference type="GO" id="GO:0003964">
    <property type="term" value="F:RNA-directed DNA polymerase activity"/>
    <property type="evidence" value="ECO:0007669"/>
    <property type="project" value="UniProtKB-KW"/>
</dbReference>
<dbReference type="InterPro" id="IPR005162">
    <property type="entry name" value="Retrotrans_gag_dom"/>
</dbReference>
<dbReference type="PANTHER" id="PTHR48475:SF1">
    <property type="entry name" value="RNASE H TYPE-1 DOMAIN-CONTAINING PROTEIN"/>
    <property type="match status" value="1"/>
</dbReference>
<feature type="non-terminal residue" evidence="14">
    <location>
        <position position="1"/>
    </location>
</feature>
<dbReference type="PANTHER" id="PTHR48475">
    <property type="entry name" value="RIBONUCLEASE H"/>
    <property type="match status" value="1"/>
</dbReference>
<dbReference type="FunFam" id="3.30.70.270:FF:000020">
    <property type="entry name" value="Transposon Tf2-6 polyprotein-like Protein"/>
    <property type="match status" value="1"/>
</dbReference>
<sequence>PELTNLRKLGSLVSDPEKFQEHHGGILSILKTDVEVGALEALIRFYDPLYHCFTFPDYQLVPTLEEYVNLISLPVLDAVPFSGLEEVPKPLDIETALHLKKTEISANLTIKGGLQGLTSRFLYNKAFFFAKAASNDAFEAILALLIYGLVLFPNVDDFVDVNAIQIFLSKNPVPTLLADTYHSIHHRTQKGDGIIMCCAPLLYRLRNKMSNVEEENHMLREQVTTMQTEIEKLTSMVASLMNTQNQASAPVPQTSSSFVPPPVSSAPFSTPQYVMPEGYPWGMPVGFLGDDSRPVVSEIPHVQSTVPIPQLVNTLPQVTAAVSAPVIHTIPQTQMPIFHAESVAGYDRMDDLQIKYDEMQKEMRALRGKDLFGQDAHELCLVPDVVVPHKFKVPDFEKYKGSTCPKAHLIMYARKMSTQTSNDKLLIHYFQDSLTDAALRWYMDLDRANVSSFNDLASAFIRQYNYNSYLAPDRDELRALAQKERESFKEYAQRWRELAAQIRPPVVEKELCKLFLHTLSPFFYEKMVGIVSRSFTEMVEMGMCLEEGIRQGRLIKENAPTSTNKKYGNSFSKKKESEVGMVAQGRPQPRYPAYQHVSAITPTSQPQITQAPPPQYPYPYQQSYPQQPQIRPQTPQQPYNYPNRTQRNPPFDPIPMKYADLLPALLAKNFVQTRPPPPVPAVLPTWYRSDLTCAFHQGAPGHDVERCYALKKAVQELIRNKVLSFKDENPNVRNNPLPNHGSSVHFIQDCQETSTILSVKDVKTPLVPIHSKMCEAKLFSHDHVTCEKCLRNPQGCSRVQEDIQRLMDKGELVVTKKSEDVCVIVPEFNASDRLEMIYNSGEPTVIPLVICLPGPMPYTSLRAVPYRYDATMLQDGVEIPIPPLISVDNIADSSKILRSGRILPGVVQEKTDSSVEKTQIPDASRTGERVYEDSDEVLKMIKRSEYKIVDQLLQTPSKISILSLLLNSDAHRETLMKVLDQAYVDHDVTLSQFGSIVGNVTACNNLSFSDEELPERGRGHNLALHISVICKNDSISNVLVDTGSSLNVMSKITLDKLAYRGALLRPSAIIVKAFDGSRKSVIGEIDLPILVGPYEFQITFQVMDIRASYSCLLGRPWIHEAGAVTSTLHQKLKFIREGKLVIVNGEEALLVSHLSGFSYIGADVEDGTAFQGLSIEEGSSEKVRAPMKTAKDAQKVMQGEEALHWGRLLQLAEGQKKGGLGCTPSTKRSKPGMVYKPITDVFLGAGFINTPSETNAIIEHEDEEEPPCFVTPGGICCNWVTVDVPSVTPLSKLSINKPVEHNDPMPSPNFEFPVYEAVEEEDEEIPDEIRRLLDQEKRTIQPHKEVIELINLGNEEEKKEIKIGASLEVSVKERVIVLLREYVDIFAWSYQDMPGLDPEIVEHHLPLKPECSPVKQKLRRTHPDMALKIKEEVQKQIDAGFLITSEYPQWLANIVPVPKKDGKVRMCVDYRDLNRASPKDDFPLPHIDVLVDNTAKSKVFSFMDGFSRYNQIKMAVEDREKTAFITPWGTFCYKVMPFGLTNAGATYQRGMTTLFHDMMHKEIEVYVDDMIVKSGTEEEHVEYLSKMFQRLRKYRLRLNPNKCTFGVRSGKLLGFIVSQKGIEVDPDKVRAIKEMPAPQTEKQVRGFLGRLNYISRFISHMTATCGPIFKLLRKNQGIIWTEDCQKAFDSIKEYLMEPPILIPPVEGRPLIMYLTVLEESMGCVLGQQDETGRKEHAIYYLSKKFTDCESRYSMLEKTCCALAWAAKRLRHYLINHTTWLISKMDPIKYIFEKAALTGRIARWQMLLSEYDIEYRTQKAIKGSILADHLAHQPVEDYQSIKFDFPDEEIMYLKMKDCDEPVFGEGPDPESQWGLIFDGAVNLYGSGIGAIIVTPKGAHIPFTARLQFECTNNIAEYEACIMGIEEAIDLRIKNINIYGDSALVINQIKGEWETRHAGLIPYRDYARRLLTFFNKVELHHIPRDENQMADALATLSSMYRVNRRNETPTISIRCLERPAYVFAAEEVVDNKPWFYDIKMFLQKQEYPPGTSNKDRKTLRRLSSSFFLNNEVLYKRNFDMVLLRCVDKHEADLLMHEVHEGSFGTHPNGHTMAKKMLRAGYYWLTMESDCYKHARKCHKCQIYADKLHLPPTSLNVLSSPWPFSMWGIDMIGRIEPKASNGHRFILVAIDYFTKWVEAASYANVTKQVVVRFIKNHIICRYGVPNKIITDNGTNLNNKMMKDLCDEFKIEHHNSSPYRPQMNGAVEAANKNIKRIVQKMVVTYKDWHEMLPFALHGYRTSVRTSTGATPFSLVYGMEAVLPVEVEIPSMRVLMETELAEAEWCQNRYDQLNLIEEKRMAALCHGQLYQRRMKQAFDRKVRPREFHEGDLVLKRILSFQPDSRGKWTPNYEGPYVVKRAFSGGAMTLATMDGDELPRPVNVDAVKKYFV</sequence>
<gene>
    <name evidence="14" type="ORF">TSUD_416300</name>
</gene>
<dbReference type="InterPro" id="IPR056647">
    <property type="entry name" value="DUF7745"/>
</dbReference>